<dbReference type="Proteomes" id="UP000035489">
    <property type="component" value="Unassembled WGS sequence"/>
</dbReference>
<dbReference type="AlphaFoldDB" id="A0A0H1RA74"/>
<proteinExistence type="predicted"/>
<sequence length="64" mass="7033">MRELNTVDAHLAGSDLAGDLVGVLDVAAVHASTQTKVSIVRYANSFLLVIIRLYRDDRSEDLFT</sequence>
<gene>
    <name evidence="1" type="ORF">AA309_31115</name>
</gene>
<reference evidence="1 2" key="1">
    <citation type="submission" date="2015-05" db="EMBL/GenBank/DDBJ databases">
        <title>Draft genome sequence of Microvirga vignae strain BR3299, a novel nitrogen fixing bacteria isolated from Brazil semi-aired region.</title>
        <authorList>
            <person name="Zilli J.E."/>
            <person name="Passos S.R."/>
            <person name="Leite J."/>
            <person name="Baldani J.I."/>
            <person name="Xavier G.R."/>
            <person name="Rumjaneck N.G."/>
            <person name="Simoes-Araujo J.L."/>
        </authorList>
    </citation>
    <scope>NUCLEOTIDE SEQUENCE [LARGE SCALE GENOMIC DNA]</scope>
    <source>
        <strain evidence="1 2">BR3299</strain>
    </source>
</reference>
<organism evidence="1 2">
    <name type="scientific">Microvirga vignae</name>
    <dbReference type="NCBI Taxonomy" id="1225564"/>
    <lineage>
        <taxon>Bacteria</taxon>
        <taxon>Pseudomonadati</taxon>
        <taxon>Pseudomonadota</taxon>
        <taxon>Alphaproteobacteria</taxon>
        <taxon>Hyphomicrobiales</taxon>
        <taxon>Methylobacteriaceae</taxon>
        <taxon>Microvirga</taxon>
    </lineage>
</organism>
<protein>
    <submittedName>
        <fullName evidence="1">Uncharacterized protein</fullName>
    </submittedName>
</protein>
<accession>A0A0H1RA74</accession>
<evidence type="ECO:0000313" key="2">
    <source>
        <dbReference type="Proteomes" id="UP000035489"/>
    </source>
</evidence>
<name>A0A0H1RA74_9HYPH</name>
<dbReference type="EMBL" id="LCYG01000149">
    <property type="protein sequence ID" value="KLK89487.1"/>
    <property type="molecule type" value="Genomic_DNA"/>
</dbReference>
<evidence type="ECO:0000313" key="1">
    <source>
        <dbReference type="EMBL" id="KLK89487.1"/>
    </source>
</evidence>
<comment type="caution">
    <text evidence="1">The sequence shown here is derived from an EMBL/GenBank/DDBJ whole genome shotgun (WGS) entry which is preliminary data.</text>
</comment>
<keyword evidence="2" id="KW-1185">Reference proteome</keyword>